<accession>A0A6G0X4Q6</accession>
<name>A0A6G0X4Q6_9STRA</name>
<evidence type="ECO:0000313" key="1">
    <source>
        <dbReference type="EMBL" id="KAF0734769.1"/>
    </source>
</evidence>
<gene>
    <name evidence="1" type="ORF">Ae201684_008618</name>
</gene>
<evidence type="ECO:0008006" key="3">
    <source>
        <dbReference type="Google" id="ProtNLM"/>
    </source>
</evidence>
<reference evidence="1 2" key="1">
    <citation type="submission" date="2019-07" db="EMBL/GenBank/DDBJ databases">
        <title>Genomics analysis of Aphanomyces spp. identifies a new class of oomycete effector associated with host adaptation.</title>
        <authorList>
            <person name="Gaulin E."/>
        </authorList>
    </citation>
    <scope>NUCLEOTIDE SEQUENCE [LARGE SCALE GENOMIC DNA]</scope>
    <source>
        <strain evidence="1 2">ATCC 201684</strain>
    </source>
</reference>
<sequence length="588" mass="72503">MANRHDAAAQVAFQVFERWKRYVQERKQKKHQVLVAAAYFELVGLHAALGKLKACVHNPRRRRRALYDLYRLDRWKQFRDIRRKRRINGLIAFRHAKGQALGTALCSWRNTAKVRRFQVVHRLGNLLSAWKELTMTSLSATLLQVQPTESAAASVTRPPSQSWKAHLITFRRHLRLRRVLTAWRYHCQWVQFVLRCIMQPYLAWLMHQAWEDWKRSLMHQKFHQLLCVRVDEWMQRRSLRRHFHRLKLHWTTKKRLAHVVVAFQRRRQRPARWFYGWKYLTRRARLIHLKARKKELQMYANCWKAWRLYIYQRLGKHSADVFYRDLCCRRYFKLWKLFPHAQDLERRQNQATSLVMLSSAFSTWRHWQTCRVAWRDVHVQAYLEADKKLTLQRYFYLWSLAMEAKDRMWHMQNLDRRFRQCIRRWIANTLFQKYRKASIEMAEMFHALMLIKFCFSKWRQRPKRIRRRARDFYTKSLQVKMWRRWKQAMLQTKQTLGPHRQVRDRFRHLSCDVQRAARLWFLRGIAAWVWSKWRRSHKLRQALQRTKLKHFRLWKYHYLSAKCLVLEQLATRPATTTSNFYPTYPWHP</sequence>
<comment type="caution">
    <text evidence="1">The sequence shown here is derived from an EMBL/GenBank/DDBJ whole genome shotgun (WGS) entry which is preliminary data.</text>
</comment>
<organism evidence="1 2">
    <name type="scientific">Aphanomyces euteiches</name>
    <dbReference type="NCBI Taxonomy" id="100861"/>
    <lineage>
        <taxon>Eukaryota</taxon>
        <taxon>Sar</taxon>
        <taxon>Stramenopiles</taxon>
        <taxon>Oomycota</taxon>
        <taxon>Saprolegniomycetes</taxon>
        <taxon>Saprolegniales</taxon>
        <taxon>Verrucalvaceae</taxon>
        <taxon>Aphanomyces</taxon>
    </lineage>
</organism>
<dbReference type="Proteomes" id="UP000481153">
    <property type="component" value="Unassembled WGS sequence"/>
</dbReference>
<dbReference type="VEuPathDB" id="FungiDB:AeMF1_001478"/>
<evidence type="ECO:0000313" key="2">
    <source>
        <dbReference type="Proteomes" id="UP000481153"/>
    </source>
</evidence>
<dbReference type="EMBL" id="VJMJ01000106">
    <property type="protein sequence ID" value="KAF0734769.1"/>
    <property type="molecule type" value="Genomic_DNA"/>
</dbReference>
<dbReference type="AlphaFoldDB" id="A0A6G0X4Q6"/>
<keyword evidence="2" id="KW-1185">Reference proteome</keyword>
<proteinExistence type="predicted"/>
<protein>
    <recommendedName>
        <fullName evidence="3">Sfi1 spindle body domain-containing protein</fullName>
    </recommendedName>
</protein>